<comment type="cofactor">
    <cofactor evidence="1">
        <name>L-ascorbate</name>
        <dbReference type="ChEBI" id="CHEBI:38290"/>
    </cofactor>
</comment>
<dbReference type="OrthoDB" id="420380at2759"/>
<evidence type="ECO:0000313" key="8">
    <source>
        <dbReference type="Proteomes" id="UP000799444"/>
    </source>
</evidence>
<evidence type="ECO:0000256" key="4">
    <source>
        <dbReference type="ARBA" id="ARBA00023002"/>
    </source>
</evidence>
<keyword evidence="8" id="KW-1185">Reference proteome</keyword>
<keyword evidence="5" id="KW-0408">Iron</keyword>
<dbReference type="SMART" id="SM00702">
    <property type="entry name" value="P4Hc"/>
    <property type="match status" value="1"/>
</dbReference>
<dbReference type="PANTHER" id="PTHR10869">
    <property type="entry name" value="PROLYL 4-HYDROXYLASE ALPHA SUBUNIT"/>
    <property type="match status" value="1"/>
</dbReference>
<name>A0A9P4R6Y4_9PLEO</name>
<dbReference type="AlphaFoldDB" id="A0A9P4R6Y4"/>
<dbReference type="Proteomes" id="UP000799444">
    <property type="component" value="Unassembled WGS sequence"/>
</dbReference>
<dbReference type="InterPro" id="IPR006620">
    <property type="entry name" value="Pro_4_hyd_alph"/>
</dbReference>
<dbReference type="Pfam" id="PF13640">
    <property type="entry name" value="2OG-FeII_Oxy_3"/>
    <property type="match status" value="1"/>
</dbReference>
<dbReference type="GO" id="GO:0031418">
    <property type="term" value="F:L-ascorbic acid binding"/>
    <property type="evidence" value="ECO:0007669"/>
    <property type="project" value="InterPro"/>
</dbReference>
<dbReference type="GO" id="GO:0005506">
    <property type="term" value="F:iron ion binding"/>
    <property type="evidence" value="ECO:0007669"/>
    <property type="project" value="InterPro"/>
</dbReference>
<accession>A0A9P4R6Y4</accession>
<dbReference type="EMBL" id="ML996113">
    <property type="protein sequence ID" value="KAF2737854.1"/>
    <property type="molecule type" value="Genomic_DNA"/>
</dbReference>
<dbReference type="InterPro" id="IPR045054">
    <property type="entry name" value="P4HA-like"/>
</dbReference>
<feature type="domain" description="Prolyl 4-hydroxylase alpha subunit" evidence="6">
    <location>
        <begin position="75"/>
        <end position="270"/>
    </location>
</feature>
<dbReference type="PANTHER" id="PTHR10869:SF246">
    <property type="entry name" value="TRANSMEMBRANE PROLYL 4-HYDROXYLASE"/>
    <property type="match status" value="1"/>
</dbReference>
<evidence type="ECO:0000313" key="7">
    <source>
        <dbReference type="EMBL" id="KAF2737854.1"/>
    </source>
</evidence>
<dbReference type="Gene3D" id="2.60.120.620">
    <property type="entry name" value="q2cbj1_9rhob like domain"/>
    <property type="match status" value="1"/>
</dbReference>
<dbReference type="FunFam" id="2.60.120.620:FF:000027">
    <property type="entry name" value="Oxidoreductase, 2OG-Fe(II) oxygenase family family"/>
    <property type="match status" value="1"/>
</dbReference>
<evidence type="ECO:0000256" key="2">
    <source>
        <dbReference type="ARBA" id="ARBA00022723"/>
    </source>
</evidence>
<dbReference type="GO" id="GO:0005783">
    <property type="term" value="C:endoplasmic reticulum"/>
    <property type="evidence" value="ECO:0007669"/>
    <property type="project" value="TreeGrafter"/>
</dbReference>
<evidence type="ECO:0000256" key="3">
    <source>
        <dbReference type="ARBA" id="ARBA00022964"/>
    </source>
</evidence>
<protein>
    <recommendedName>
        <fullName evidence="6">Prolyl 4-hydroxylase alpha subunit domain-containing protein</fullName>
    </recommendedName>
</protein>
<dbReference type="InterPro" id="IPR044862">
    <property type="entry name" value="Pro_4_hyd_alph_FE2OG_OXY"/>
</dbReference>
<evidence type="ECO:0000259" key="6">
    <source>
        <dbReference type="SMART" id="SM00702"/>
    </source>
</evidence>
<keyword evidence="3" id="KW-0223">Dioxygenase</keyword>
<evidence type="ECO:0000256" key="1">
    <source>
        <dbReference type="ARBA" id="ARBA00001961"/>
    </source>
</evidence>
<gene>
    <name evidence="7" type="ORF">EJ04DRAFT_87502</name>
</gene>
<comment type="caution">
    <text evidence="7">The sequence shown here is derived from an EMBL/GenBank/DDBJ whole genome shotgun (WGS) entry which is preliminary data.</text>
</comment>
<organism evidence="7 8">
    <name type="scientific">Polyplosphaeria fusca</name>
    <dbReference type="NCBI Taxonomy" id="682080"/>
    <lineage>
        <taxon>Eukaryota</taxon>
        <taxon>Fungi</taxon>
        <taxon>Dikarya</taxon>
        <taxon>Ascomycota</taxon>
        <taxon>Pezizomycotina</taxon>
        <taxon>Dothideomycetes</taxon>
        <taxon>Pleosporomycetidae</taxon>
        <taxon>Pleosporales</taxon>
        <taxon>Tetraplosphaeriaceae</taxon>
        <taxon>Polyplosphaeria</taxon>
    </lineage>
</organism>
<keyword evidence="2" id="KW-0479">Metal-binding</keyword>
<reference evidence="7" key="1">
    <citation type="journal article" date="2020" name="Stud. Mycol.">
        <title>101 Dothideomycetes genomes: a test case for predicting lifestyles and emergence of pathogens.</title>
        <authorList>
            <person name="Haridas S."/>
            <person name="Albert R."/>
            <person name="Binder M."/>
            <person name="Bloem J."/>
            <person name="Labutti K."/>
            <person name="Salamov A."/>
            <person name="Andreopoulos B."/>
            <person name="Baker S."/>
            <person name="Barry K."/>
            <person name="Bills G."/>
            <person name="Bluhm B."/>
            <person name="Cannon C."/>
            <person name="Castanera R."/>
            <person name="Culley D."/>
            <person name="Daum C."/>
            <person name="Ezra D."/>
            <person name="Gonzalez J."/>
            <person name="Henrissat B."/>
            <person name="Kuo A."/>
            <person name="Liang C."/>
            <person name="Lipzen A."/>
            <person name="Lutzoni F."/>
            <person name="Magnuson J."/>
            <person name="Mondo S."/>
            <person name="Nolan M."/>
            <person name="Ohm R."/>
            <person name="Pangilinan J."/>
            <person name="Park H.-J."/>
            <person name="Ramirez L."/>
            <person name="Alfaro M."/>
            <person name="Sun H."/>
            <person name="Tritt A."/>
            <person name="Yoshinaga Y."/>
            <person name="Zwiers L.-H."/>
            <person name="Turgeon B."/>
            <person name="Goodwin S."/>
            <person name="Spatafora J."/>
            <person name="Crous P."/>
            <person name="Grigoriev I."/>
        </authorList>
    </citation>
    <scope>NUCLEOTIDE SEQUENCE</scope>
    <source>
        <strain evidence="7">CBS 125425</strain>
    </source>
</reference>
<proteinExistence type="predicted"/>
<dbReference type="GO" id="GO:0004656">
    <property type="term" value="F:procollagen-proline 4-dioxygenase activity"/>
    <property type="evidence" value="ECO:0007669"/>
    <property type="project" value="TreeGrafter"/>
</dbReference>
<evidence type="ECO:0000256" key="5">
    <source>
        <dbReference type="ARBA" id="ARBA00023004"/>
    </source>
</evidence>
<keyword evidence="4" id="KW-0560">Oxidoreductase</keyword>
<sequence length="281" mass="30971">MALSISTLIQILFLGALAYILAGAPLLSLLSSSSTTTHPATQHLSHAKAQTLLAPPINLTCPDHAYKTHIFSRDPLVIYIQNFLSASEAAHVVSISEPLFSPSTVWTEDKETLNEDVRRSDKAKLPRDDVVLCIEERARAFQGWRKDVFIERLWSQRYGVGGHYRHHYDWGTGGSGSGRVSSFLVYLEAGCTGGGTEFPRLRGDGGDGWCEFLECGEGEGEREGVTFRPIAGNAVFWENLRADGSGYEESWHAGLPVTSGKKIGMNIWSWLQEGYRPAELV</sequence>